<comment type="caution">
    <text evidence="6">The sequence shown here is derived from an EMBL/GenBank/DDBJ whole genome shotgun (WGS) entry which is preliminary data.</text>
</comment>
<evidence type="ECO:0000256" key="2">
    <source>
        <dbReference type="ARBA" id="ARBA00012528"/>
    </source>
</evidence>
<dbReference type="NCBIfam" id="TIGR00229">
    <property type="entry name" value="sensory_box"/>
    <property type="match status" value="1"/>
</dbReference>
<dbReference type="Pfam" id="PF00990">
    <property type="entry name" value="GGDEF"/>
    <property type="match status" value="1"/>
</dbReference>
<organism evidence="6 7">
    <name type="scientific">Halomonas nitroreducens</name>
    <dbReference type="NCBI Taxonomy" id="447425"/>
    <lineage>
        <taxon>Bacteria</taxon>
        <taxon>Pseudomonadati</taxon>
        <taxon>Pseudomonadota</taxon>
        <taxon>Gammaproteobacteria</taxon>
        <taxon>Oceanospirillales</taxon>
        <taxon>Halomonadaceae</taxon>
        <taxon>Halomonas</taxon>
    </lineage>
</organism>
<dbReference type="InterPro" id="IPR000160">
    <property type="entry name" value="GGDEF_dom"/>
</dbReference>
<dbReference type="PANTHER" id="PTHR45138:SF9">
    <property type="entry name" value="DIGUANYLATE CYCLASE DGCM-RELATED"/>
    <property type="match status" value="1"/>
</dbReference>
<dbReference type="CDD" id="cd00130">
    <property type="entry name" value="PAS"/>
    <property type="match status" value="1"/>
</dbReference>
<dbReference type="SMART" id="SM00091">
    <property type="entry name" value="PAS"/>
    <property type="match status" value="2"/>
</dbReference>
<evidence type="ECO:0000313" key="6">
    <source>
        <dbReference type="EMBL" id="RTR02918.1"/>
    </source>
</evidence>
<evidence type="ECO:0000313" key="7">
    <source>
        <dbReference type="Proteomes" id="UP000267400"/>
    </source>
</evidence>
<name>A0A3S0HT04_9GAMM</name>
<proteinExistence type="predicted"/>
<keyword evidence="7" id="KW-1185">Reference proteome</keyword>
<dbReference type="InterPro" id="IPR013767">
    <property type="entry name" value="PAS_fold"/>
</dbReference>
<dbReference type="EC" id="2.7.7.65" evidence="2"/>
<dbReference type="InterPro" id="IPR029787">
    <property type="entry name" value="Nucleotide_cyclase"/>
</dbReference>
<dbReference type="GO" id="GO:0052621">
    <property type="term" value="F:diguanylate cyclase activity"/>
    <property type="evidence" value="ECO:0007669"/>
    <property type="project" value="UniProtKB-EC"/>
</dbReference>
<dbReference type="PANTHER" id="PTHR45138">
    <property type="entry name" value="REGULATORY COMPONENTS OF SENSORY TRANSDUCTION SYSTEM"/>
    <property type="match status" value="1"/>
</dbReference>
<dbReference type="PROSITE" id="PS50112">
    <property type="entry name" value="PAS"/>
    <property type="match status" value="1"/>
</dbReference>
<evidence type="ECO:0000256" key="1">
    <source>
        <dbReference type="ARBA" id="ARBA00001946"/>
    </source>
</evidence>
<dbReference type="InterPro" id="IPR050469">
    <property type="entry name" value="Diguanylate_Cyclase"/>
</dbReference>
<dbReference type="Pfam" id="PF00989">
    <property type="entry name" value="PAS"/>
    <property type="match status" value="1"/>
</dbReference>
<comment type="catalytic activity">
    <reaction evidence="3">
        <text>2 GTP = 3',3'-c-di-GMP + 2 diphosphate</text>
        <dbReference type="Rhea" id="RHEA:24898"/>
        <dbReference type="ChEBI" id="CHEBI:33019"/>
        <dbReference type="ChEBI" id="CHEBI:37565"/>
        <dbReference type="ChEBI" id="CHEBI:58805"/>
        <dbReference type="EC" id="2.7.7.65"/>
    </reaction>
</comment>
<reference evidence="6 7" key="1">
    <citation type="submission" date="2018-12" db="EMBL/GenBank/DDBJ databases">
        <authorList>
            <person name="Yu L."/>
        </authorList>
    </citation>
    <scope>NUCLEOTIDE SEQUENCE [LARGE SCALE GENOMIC DNA]</scope>
    <source>
        <strain evidence="6 7">11S</strain>
    </source>
</reference>
<feature type="domain" description="GGDEF" evidence="5">
    <location>
        <begin position="306"/>
        <end position="438"/>
    </location>
</feature>
<dbReference type="Proteomes" id="UP000267400">
    <property type="component" value="Unassembled WGS sequence"/>
</dbReference>
<evidence type="ECO:0000259" key="5">
    <source>
        <dbReference type="PROSITE" id="PS50887"/>
    </source>
</evidence>
<dbReference type="InterPro" id="IPR035965">
    <property type="entry name" value="PAS-like_dom_sf"/>
</dbReference>
<dbReference type="SUPFAM" id="SSF55073">
    <property type="entry name" value="Nucleotide cyclase"/>
    <property type="match status" value="1"/>
</dbReference>
<dbReference type="CDD" id="cd01949">
    <property type="entry name" value="GGDEF"/>
    <property type="match status" value="1"/>
</dbReference>
<comment type="cofactor">
    <cofactor evidence="1">
        <name>Mg(2+)</name>
        <dbReference type="ChEBI" id="CHEBI:18420"/>
    </cofactor>
</comment>
<dbReference type="GO" id="GO:0006355">
    <property type="term" value="P:regulation of DNA-templated transcription"/>
    <property type="evidence" value="ECO:0007669"/>
    <property type="project" value="InterPro"/>
</dbReference>
<feature type="domain" description="PAS" evidence="4">
    <location>
        <begin position="34"/>
        <end position="70"/>
    </location>
</feature>
<gene>
    <name evidence="6" type="ORF">EKG36_11540</name>
</gene>
<dbReference type="GO" id="GO:1902201">
    <property type="term" value="P:negative regulation of bacterial-type flagellum-dependent cell motility"/>
    <property type="evidence" value="ECO:0007669"/>
    <property type="project" value="TreeGrafter"/>
</dbReference>
<sequence>MRGMSWIPDKWRRRRTPPGASLPERLYAHFPGAVMLLDAHGVVLDANPSVAQATGHAPASLVGQRVTILDEQPLRGPVSRALAECVQQRSAWRGLLHCRHADGHRLYLDTLVQPLVEGPHDTLRLLLIQHDVGPLLEPAIADRARLGRLEAVVAGLPGVVFQLHQAPRGALSFGYLSEGLSALCGLTPDAVMASPSRLLDRLVGDDREALSNALAQSSVSLEPLQLAFRIEVADGVRWLEATASARRESKGGTLWEGWLQDVTRRKEAERRTEHLISTDMLTGLLNRRAFFANGEAVLAHAARHGRRVPVAMVDLDHFKVLNDTHGHAAGDVALQRFATICRDSLRPYDLIGRVGGEEFALMLVDSEPEEACSVLERLRQAVADSELVLGGETLHFTVSLGMAFLAPGGDLGEALSRADRALYRAKRAGRNRIVGPEAVT</sequence>
<dbReference type="OrthoDB" id="5296913at2"/>
<accession>A0A3S0HT04</accession>
<dbReference type="SUPFAM" id="SSF55785">
    <property type="entry name" value="PYP-like sensor domain (PAS domain)"/>
    <property type="match status" value="2"/>
</dbReference>
<dbReference type="InterPro" id="IPR000014">
    <property type="entry name" value="PAS"/>
</dbReference>
<dbReference type="Gene3D" id="3.30.450.20">
    <property type="entry name" value="PAS domain"/>
    <property type="match status" value="2"/>
</dbReference>
<protein>
    <recommendedName>
        <fullName evidence="2">diguanylate cyclase</fullName>
        <ecNumber evidence="2">2.7.7.65</ecNumber>
    </recommendedName>
</protein>
<dbReference type="Gene3D" id="3.30.70.270">
    <property type="match status" value="1"/>
</dbReference>
<dbReference type="InterPro" id="IPR043128">
    <property type="entry name" value="Rev_trsase/Diguanyl_cyclase"/>
</dbReference>
<dbReference type="EMBL" id="RXNS01000010">
    <property type="protein sequence ID" value="RTR02918.1"/>
    <property type="molecule type" value="Genomic_DNA"/>
</dbReference>
<evidence type="ECO:0000259" key="4">
    <source>
        <dbReference type="PROSITE" id="PS50112"/>
    </source>
</evidence>
<dbReference type="SMART" id="SM00267">
    <property type="entry name" value="GGDEF"/>
    <property type="match status" value="1"/>
</dbReference>
<dbReference type="NCBIfam" id="TIGR00254">
    <property type="entry name" value="GGDEF"/>
    <property type="match status" value="1"/>
</dbReference>
<dbReference type="FunFam" id="3.30.70.270:FF:000001">
    <property type="entry name" value="Diguanylate cyclase domain protein"/>
    <property type="match status" value="1"/>
</dbReference>
<dbReference type="PROSITE" id="PS50887">
    <property type="entry name" value="GGDEF"/>
    <property type="match status" value="1"/>
</dbReference>
<evidence type="ECO:0000256" key="3">
    <source>
        <dbReference type="ARBA" id="ARBA00034247"/>
    </source>
</evidence>
<dbReference type="GO" id="GO:0005886">
    <property type="term" value="C:plasma membrane"/>
    <property type="evidence" value="ECO:0007669"/>
    <property type="project" value="TreeGrafter"/>
</dbReference>
<dbReference type="AlphaFoldDB" id="A0A3S0HT04"/>
<dbReference type="GO" id="GO:0043709">
    <property type="term" value="P:cell adhesion involved in single-species biofilm formation"/>
    <property type="evidence" value="ECO:0007669"/>
    <property type="project" value="TreeGrafter"/>
</dbReference>